<protein>
    <submittedName>
        <fullName evidence="2">Uncharacterized protein</fullName>
    </submittedName>
</protein>
<proteinExistence type="predicted"/>
<keyword evidence="3" id="KW-1185">Reference proteome</keyword>
<feature type="compositionally biased region" description="Basic and acidic residues" evidence="1">
    <location>
        <begin position="1"/>
        <end position="12"/>
    </location>
</feature>
<gene>
    <name evidence="2" type="ORF">N7530_001782</name>
</gene>
<organism evidence="2 3">
    <name type="scientific">Penicillium desertorum</name>
    <dbReference type="NCBI Taxonomy" id="1303715"/>
    <lineage>
        <taxon>Eukaryota</taxon>
        <taxon>Fungi</taxon>
        <taxon>Dikarya</taxon>
        <taxon>Ascomycota</taxon>
        <taxon>Pezizomycotina</taxon>
        <taxon>Eurotiomycetes</taxon>
        <taxon>Eurotiomycetidae</taxon>
        <taxon>Eurotiales</taxon>
        <taxon>Aspergillaceae</taxon>
        <taxon>Penicillium</taxon>
    </lineage>
</organism>
<accession>A0A9W9XAS2</accession>
<evidence type="ECO:0000313" key="2">
    <source>
        <dbReference type="EMBL" id="KAJ5487482.1"/>
    </source>
</evidence>
<reference evidence="2" key="2">
    <citation type="journal article" date="2023" name="IMA Fungus">
        <title>Comparative genomic study of the Penicillium genus elucidates a diverse pangenome and 15 lateral gene transfer events.</title>
        <authorList>
            <person name="Petersen C."/>
            <person name="Sorensen T."/>
            <person name="Nielsen M.R."/>
            <person name="Sondergaard T.E."/>
            <person name="Sorensen J.L."/>
            <person name="Fitzpatrick D.A."/>
            <person name="Frisvad J.C."/>
            <person name="Nielsen K.L."/>
        </authorList>
    </citation>
    <scope>NUCLEOTIDE SEQUENCE</scope>
    <source>
        <strain evidence="2">IBT 17660</strain>
    </source>
</reference>
<dbReference type="AlphaFoldDB" id="A0A9W9XAS2"/>
<comment type="caution">
    <text evidence="2">The sequence shown here is derived from an EMBL/GenBank/DDBJ whole genome shotgun (WGS) entry which is preliminary data.</text>
</comment>
<name>A0A9W9XAS2_9EURO</name>
<dbReference type="Proteomes" id="UP001147760">
    <property type="component" value="Unassembled WGS sequence"/>
</dbReference>
<reference evidence="2" key="1">
    <citation type="submission" date="2022-12" db="EMBL/GenBank/DDBJ databases">
        <authorList>
            <person name="Petersen C."/>
        </authorList>
    </citation>
    <scope>NUCLEOTIDE SEQUENCE</scope>
    <source>
        <strain evidence="2">IBT 17660</strain>
    </source>
</reference>
<evidence type="ECO:0000313" key="3">
    <source>
        <dbReference type="Proteomes" id="UP001147760"/>
    </source>
</evidence>
<evidence type="ECO:0000256" key="1">
    <source>
        <dbReference type="SAM" id="MobiDB-lite"/>
    </source>
</evidence>
<sequence>MALLIDVEHDHTPTQNPAMGSRVPNVAPKAQKYSFGLMRIGQVGIKNANNTNNTSNQECGANVAAKNLDQMKKGRGGRRTKYLRVVR</sequence>
<feature type="region of interest" description="Disordered" evidence="1">
    <location>
        <begin position="1"/>
        <end position="25"/>
    </location>
</feature>
<dbReference type="EMBL" id="JAPWDO010000001">
    <property type="protein sequence ID" value="KAJ5487482.1"/>
    <property type="molecule type" value="Genomic_DNA"/>
</dbReference>